<dbReference type="FunFam" id="3.40.50.2000:FF:000027">
    <property type="entry name" value="Glycosyltransferase"/>
    <property type="match status" value="1"/>
</dbReference>
<evidence type="ECO:0000256" key="2">
    <source>
        <dbReference type="ARBA" id="ARBA00022679"/>
    </source>
</evidence>
<evidence type="ECO:0000256" key="3">
    <source>
        <dbReference type="RuleBase" id="RU003718"/>
    </source>
</evidence>
<feature type="domain" description="Glycosyltransferase N-terminal" evidence="5">
    <location>
        <begin position="12"/>
        <end position="136"/>
    </location>
</feature>
<dbReference type="PANTHER" id="PTHR11926">
    <property type="entry name" value="GLUCOSYL/GLUCURONOSYL TRANSFERASES"/>
    <property type="match status" value="1"/>
</dbReference>
<evidence type="ECO:0000313" key="6">
    <source>
        <dbReference type="EMBL" id="KAK7401220.1"/>
    </source>
</evidence>
<dbReference type="FunFam" id="3.40.50.2000:FF:000055">
    <property type="entry name" value="Glycosyltransferase"/>
    <property type="match status" value="1"/>
</dbReference>
<gene>
    <name evidence="6" type="ORF">VNO78_12543</name>
</gene>
<keyword evidence="3" id="KW-0328">Glycosyltransferase</keyword>
<dbReference type="InterPro" id="IPR002213">
    <property type="entry name" value="UDP_glucos_trans"/>
</dbReference>
<dbReference type="Proteomes" id="UP001386955">
    <property type="component" value="Unassembled WGS sequence"/>
</dbReference>
<name>A0AAN9SQY8_PSOTE</name>
<keyword evidence="2 3" id="KW-0808">Transferase</keyword>
<organism evidence="6 7">
    <name type="scientific">Psophocarpus tetragonolobus</name>
    <name type="common">Winged bean</name>
    <name type="synonym">Dolichos tetragonolobus</name>
    <dbReference type="NCBI Taxonomy" id="3891"/>
    <lineage>
        <taxon>Eukaryota</taxon>
        <taxon>Viridiplantae</taxon>
        <taxon>Streptophyta</taxon>
        <taxon>Embryophyta</taxon>
        <taxon>Tracheophyta</taxon>
        <taxon>Spermatophyta</taxon>
        <taxon>Magnoliopsida</taxon>
        <taxon>eudicotyledons</taxon>
        <taxon>Gunneridae</taxon>
        <taxon>Pentapetalae</taxon>
        <taxon>rosids</taxon>
        <taxon>fabids</taxon>
        <taxon>Fabales</taxon>
        <taxon>Fabaceae</taxon>
        <taxon>Papilionoideae</taxon>
        <taxon>50 kb inversion clade</taxon>
        <taxon>NPAAA clade</taxon>
        <taxon>indigoferoid/millettioid clade</taxon>
        <taxon>Phaseoleae</taxon>
        <taxon>Psophocarpus</taxon>
    </lineage>
</organism>
<dbReference type="PANTHER" id="PTHR11926:SF1365">
    <property type="entry name" value="GLYCOSYLTRANSFERASE"/>
    <property type="match status" value="1"/>
</dbReference>
<protein>
    <recommendedName>
        <fullName evidence="4">Glycosyltransferase</fullName>
        <ecNumber evidence="4">2.4.1.-</ecNumber>
    </recommendedName>
</protein>
<dbReference type="CDD" id="cd03784">
    <property type="entry name" value="GT1_Gtf-like"/>
    <property type="match status" value="1"/>
</dbReference>
<dbReference type="AlphaFoldDB" id="A0AAN9SQY8"/>
<dbReference type="EC" id="2.4.1.-" evidence="4"/>
<evidence type="ECO:0000259" key="5">
    <source>
        <dbReference type="Pfam" id="PF26168"/>
    </source>
</evidence>
<dbReference type="Gene3D" id="3.40.50.2000">
    <property type="entry name" value="Glycogen Phosphorylase B"/>
    <property type="match status" value="2"/>
</dbReference>
<reference evidence="6 7" key="1">
    <citation type="submission" date="2024-01" db="EMBL/GenBank/DDBJ databases">
        <title>The genomes of 5 underutilized Papilionoideae crops provide insights into root nodulation and disease resistanc.</title>
        <authorList>
            <person name="Jiang F."/>
        </authorList>
    </citation>
    <scope>NUCLEOTIDE SEQUENCE [LARGE SCALE GENOMIC DNA]</scope>
    <source>
        <strain evidence="6">DUOXIRENSHENG_FW03</strain>
        <tissue evidence="6">Leaves</tissue>
    </source>
</reference>
<accession>A0AAN9SQY8</accession>
<evidence type="ECO:0000256" key="4">
    <source>
        <dbReference type="RuleBase" id="RU362057"/>
    </source>
</evidence>
<sequence length="483" mass="54865">MDSIQTPKPHAVCVPFPAQGHINPFMQLAKLLHCKGFHITFVNTEFNHNRLVRSLGQDFVKGLSDFTFETIPDGLPPPSNKDATQDIPSLCDSTKRHCYGPLKELVMKLNNSSCEVPPVSCIIADGSMSFAMEVARDLGIQDLQFWTASTCGLMGYLQCDELVKRGILPLKDDFVTNGILDTSLNWISGMKNIRIKDLPSFMRITTLNDFMFNYVVYESQSCLRSSSIIINTVEELEGEILDSLKAKNPNIYNIGPLHLLGRHFPEKDMGFKSSESNLWKNDSNCIEWLDKWKPQSVIYVNYGSITVITEHHLNEFAWELANSKLPFLWIMRSDVMMGKSISLPLEFLDEVKDRGYITSWCPQEQVLSHPSIGVFLTHCGWNSTLESICGGVPMICWPFFAEQQTNCRYICATWGVGMEIDRDVKREEIKTLVKEIIEGEKVIETRLECLEWKNKAIKATDIGGSSYDNFHKLIKEIVDHNVM</sequence>
<dbReference type="EMBL" id="JAYMYS010000003">
    <property type="protein sequence ID" value="KAK7401220.1"/>
    <property type="molecule type" value="Genomic_DNA"/>
</dbReference>
<keyword evidence="7" id="KW-1185">Reference proteome</keyword>
<dbReference type="InterPro" id="IPR058980">
    <property type="entry name" value="Glyco_transf_N"/>
</dbReference>
<dbReference type="SUPFAM" id="SSF53756">
    <property type="entry name" value="UDP-Glycosyltransferase/glycogen phosphorylase"/>
    <property type="match status" value="1"/>
</dbReference>
<evidence type="ECO:0000256" key="1">
    <source>
        <dbReference type="ARBA" id="ARBA00009995"/>
    </source>
</evidence>
<dbReference type="Pfam" id="PF26168">
    <property type="entry name" value="Glyco_transf_N"/>
    <property type="match status" value="1"/>
</dbReference>
<dbReference type="PROSITE" id="PS00375">
    <property type="entry name" value="UDPGT"/>
    <property type="match status" value="1"/>
</dbReference>
<proteinExistence type="inferred from homology"/>
<dbReference type="GO" id="GO:0080043">
    <property type="term" value="F:quercetin 3-O-glucosyltransferase activity"/>
    <property type="evidence" value="ECO:0007669"/>
    <property type="project" value="TreeGrafter"/>
</dbReference>
<dbReference type="InterPro" id="IPR035595">
    <property type="entry name" value="UDP_glycos_trans_CS"/>
</dbReference>
<comment type="caution">
    <text evidence="6">The sequence shown here is derived from an EMBL/GenBank/DDBJ whole genome shotgun (WGS) entry which is preliminary data.</text>
</comment>
<dbReference type="Pfam" id="PF00201">
    <property type="entry name" value="UDPGT"/>
    <property type="match status" value="1"/>
</dbReference>
<evidence type="ECO:0000313" key="7">
    <source>
        <dbReference type="Proteomes" id="UP001386955"/>
    </source>
</evidence>
<dbReference type="GO" id="GO:0080044">
    <property type="term" value="F:quercetin 7-O-glucosyltransferase activity"/>
    <property type="evidence" value="ECO:0007669"/>
    <property type="project" value="TreeGrafter"/>
</dbReference>
<comment type="similarity">
    <text evidence="1 3">Belongs to the UDP-glycosyltransferase family.</text>
</comment>